<feature type="region of interest" description="Disordered" evidence="1">
    <location>
        <begin position="209"/>
        <end position="234"/>
    </location>
</feature>
<evidence type="ECO:0000313" key="4">
    <source>
        <dbReference type="Proteomes" id="UP001301769"/>
    </source>
</evidence>
<evidence type="ECO:0000313" key="3">
    <source>
        <dbReference type="EMBL" id="KAK4218814.1"/>
    </source>
</evidence>
<feature type="region of interest" description="Disordered" evidence="1">
    <location>
        <begin position="403"/>
        <end position="507"/>
    </location>
</feature>
<organism evidence="3 4">
    <name type="scientific">Rhypophila decipiens</name>
    <dbReference type="NCBI Taxonomy" id="261697"/>
    <lineage>
        <taxon>Eukaryota</taxon>
        <taxon>Fungi</taxon>
        <taxon>Dikarya</taxon>
        <taxon>Ascomycota</taxon>
        <taxon>Pezizomycotina</taxon>
        <taxon>Sordariomycetes</taxon>
        <taxon>Sordariomycetidae</taxon>
        <taxon>Sordariales</taxon>
        <taxon>Naviculisporaceae</taxon>
        <taxon>Rhypophila</taxon>
    </lineage>
</organism>
<reference evidence="3" key="2">
    <citation type="submission" date="2023-05" db="EMBL/GenBank/DDBJ databases">
        <authorList>
            <consortium name="Lawrence Berkeley National Laboratory"/>
            <person name="Steindorff A."/>
            <person name="Hensen N."/>
            <person name="Bonometti L."/>
            <person name="Westerberg I."/>
            <person name="Brannstrom I.O."/>
            <person name="Guillou S."/>
            <person name="Cros-Aarteil S."/>
            <person name="Calhoun S."/>
            <person name="Haridas S."/>
            <person name="Kuo A."/>
            <person name="Mondo S."/>
            <person name="Pangilinan J."/>
            <person name="Riley R."/>
            <person name="Labutti K."/>
            <person name="Andreopoulos B."/>
            <person name="Lipzen A."/>
            <person name="Chen C."/>
            <person name="Yanf M."/>
            <person name="Daum C."/>
            <person name="Ng V."/>
            <person name="Clum A."/>
            <person name="Ohm R."/>
            <person name="Martin F."/>
            <person name="Silar P."/>
            <person name="Natvig D."/>
            <person name="Lalanne C."/>
            <person name="Gautier V."/>
            <person name="Ament-Velasquez S.L."/>
            <person name="Kruys A."/>
            <person name="Hutchinson M.I."/>
            <person name="Powell A.J."/>
            <person name="Barry K."/>
            <person name="Miller A.N."/>
            <person name="Grigoriev I.V."/>
            <person name="Debuchy R."/>
            <person name="Gladieux P."/>
            <person name="Thoren M.H."/>
            <person name="Johannesson H."/>
        </authorList>
    </citation>
    <scope>NUCLEOTIDE SEQUENCE</scope>
    <source>
        <strain evidence="3">PSN293</strain>
    </source>
</reference>
<proteinExistence type="predicted"/>
<keyword evidence="2" id="KW-0472">Membrane</keyword>
<feature type="transmembrane region" description="Helical" evidence="2">
    <location>
        <begin position="44"/>
        <end position="65"/>
    </location>
</feature>
<accession>A0AAN7BCI8</accession>
<keyword evidence="4" id="KW-1185">Reference proteome</keyword>
<name>A0AAN7BCI8_9PEZI</name>
<feature type="compositionally biased region" description="Pro residues" evidence="1">
    <location>
        <begin position="347"/>
        <end position="365"/>
    </location>
</feature>
<sequence length="507" mass="56526">MTYPAFSKLQSDESDIFEEDVPPTSLSKVTGRRRARSFTRFEQGLIITLVLFATALAVYTIVYIVQHRGAIRPAAVAALTCVALLLLVVACSIYQRIRRPNWFRDVESGHNNGTEVKKWTISAPVPISVPQIQARSITSMSEVTLESKASIYTPLSTTTTSTIAPMPSPKVRLLQKKDRPTEKKGGYRLAFWLSSSKRRQDKEYYEHLISSSARSSSDMSEDPQPEENKRPRSLWRSVFELPGEDPDIINIRCLTPELPAGEDVQIVVTRPEPAARPKSLNRGRAYSSGSLDIAALRQSTLAFDPLRSNPFHQLKRDPSVRQSKSSHVIGTIASTIDQPEGLVPISVTPPPLLSPSRFPSPAPPPRRPRSAEPGPDRARLGYDLATLQLQVDAAVAQMESNSRLVRVHQHQQKQQPSPRIVQTRPPRLPLPVIPTTPSQPQKSRSRSTSRTDQDRGRQSKQVMQQAKHKQQSPNARGLRRAKSPVADVDSDYEGQDLRKAFMDQVGK</sequence>
<feature type="region of interest" description="Disordered" evidence="1">
    <location>
        <begin position="340"/>
        <end position="378"/>
    </location>
</feature>
<feature type="compositionally biased region" description="Basic and acidic residues" evidence="1">
    <location>
        <begin position="495"/>
        <end position="507"/>
    </location>
</feature>
<dbReference type="Proteomes" id="UP001301769">
    <property type="component" value="Unassembled WGS sequence"/>
</dbReference>
<gene>
    <name evidence="3" type="ORF">QBC37DRAFT_178936</name>
</gene>
<keyword evidence="2" id="KW-1133">Transmembrane helix</keyword>
<reference evidence="3" key="1">
    <citation type="journal article" date="2023" name="Mol. Phylogenet. Evol.">
        <title>Genome-scale phylogeny and comparative genomics of the fungal order Sordariales.</title>
        <authorList>
            <person name="Hensen N."/>
            <person name="Bonometti L."/>
            <person name="Westerberg I."/>
            <person name="Brannstrom I.O."/>
            <person name="Guillou S."/>
            <person name="Cros-Aarteil S."/>
            <person name="Calhoun S."/>
            <person name="Haridas S."/>
            <person name="Kuo A."/>
            <person name="Mondo S."/>
            <person name="Pangilinan J."/>
            <person name="Riley R."/>
            <person name="LaButti K."/>
            <person name="Andreopoulos B."/>
            <person name="Lipzen A."/>
            <person name="Chen C."/>
            <person name="Yan M."/>
            <person name="Daum C."/>
            <person name="Ng V."/>
            <person name="Clum A."/>
            <person name="Steindorff A."/>
            <person name="Ohm R.A."/>
            <person name="Martin F."/>
            <person name="Silar P."/>
            <person name="Natvig D.O."/>
            <person name="Lalanne C."/>
            <person name="Gautier V."/>
            <person name="Ament-Velasquez S.L."/>
            <person name="Kruys A."/>
            <person name="Hutchinson M.I."/>
            <person name="Powell A.J."/>
            <person name="Barry K."/>
            <person name="Miller A.N."/>
            <person name="Grigoriev I.V."/>
            <person name="Debuchy R."/>
            <person name="Gladieux P."/>
            <person name="Hiltunen Thoren M."/>
            <person name="Johannesson H."/>
        </authorList>
    </citation>
    <scope>NUCLEOTIDE SEQUENCE</scope>
    <source>
        <strain evidence="3">PSN293</strain>
    </source>
</reference>
<comment type="caution">
    <text evidence="3">The sequence shown here is derived from an EMBL/GenBank/DDBJ whole genome shotgun (WGS) entry which is preliminary data.</text>
</comment>
<keyword evidence="2" id="KW-0812">Transmembrane</keyword>
<evidence type="ECO:0008006" key="5">
    <source>
        <dbReference type="Google" id="ProtNLM"/>
    </source>
</evidence>
<dbReference type="EMBL" id="MU858051">
    <property type="protein sequence ID" value="KAK4218814.1"/>
    <property type="molecule type" value="Genomic_DNA"/>
</dbReference>
<evidence type="ECO:0000256" key="1">
    <source>
        <dbReference type="SAM" id="MobiDB-lite"/>
    </source>
</evidence>
<feature type="compositionally biased region" description="Low complexity" evidence="1">
    <location>
        <begin position="436"/>
        <end position="448"/>
    </location>
</feature>
<dbReference type="AlphaFoldDB" id="A0AAN7BCI8"/>
<evidence type="ECO:0000256" key="2">
    <source>
        <dbReference type="SAM" id="Phobius"/>
    </source>
</evidence>
<feature type="transmembrane region" description="Helical" evidence="2">
    <location>
        <begin position="71"/>
        <end position="94"/>
    </location>
</feature>
<protein>
    <recommendedName>
        <fullName evidence="5">Transmembrane protein</fullName>
    </recommendedName>
</protein>